<dbReference type="Proteomes" id="UP001155145">
    <property type="component" value="Unassembled WGS sequence"/>
</dbReference>
<keyword evidence="1" id="KW-0812">Transmembrane</keyword>
<organism evidence="2 3">
    <name type="scientific">Arthrobacter zhangbolii</name>
    <dbReference type="NCBI Taxonomy" id="2886936"/>
    <lineage>
        <taxon>Bacteria</taxon>
        <taxon>Bacillati</taxon>
        <taxon>Actinomycetota</taxon>
        <taxon>Actinomycetes</taxon>
        <taxon>Micrococcales</taxon>
        <taxon>Micrococcaceae</taxon>
        <taxon>Arthrobacter</taxon>
    </lineage>
</organism>
<proteinExistence type="predicted"/>
<name>A0A9X1M5V4_9MICC</name>
<dbReference type="AlphaFoldDB" id="A0A9X1M5V4"/>
<comment type="caution">
    <text evidence="2">The sequence shown here is derived from an EMBL/GenBank/DDBJ whole genome shotgun (WGS) entry which is preliminary data.</text>
</comment>
<protein>
    <recommendedName>
        <fullName evidence="4">Secreted protein</fullName>
    </recommendedName>
</protein>
<evidence type="ECO:0008006" key="4">
    <source>
        <dbReference type="Google" id="ProtNLM"/>
    </source>
</evidence>
<accession>A0A9X1M5V4</accession>
<feature type="transmembrane region" description="Helical" evidence="1">
    <location>
        <begin position="6"/>
        <end position="23"/>
    </location>
</feature>
<evidence type="ECO:0000313" key="2">
    <source>
        <dbReference type="EMBL" id="MCC3271365.1"/>
    </source>
</evidence>
<gene>
    <name evidence="2" type="ORF">LJ755_01300</name>
</gene>
<evidence type="ECO:0000256" key="1">
    <source>
        <dbReference type="SAM" id="Phobius"/>
    </source>
</evidence>
<keyword evidence="1" id="KW-1133">Transmembrane helix</keyword>
<reference evidence="2" key="1">
    <citation type="submission" date="2021-10" db="EMBL/GenBank/DDBJ databases">
        <title>Novel species in genus Arthrobacter.</title>
        <authorList>
            <person name="Liu Y."/>
        </authorList>
    </citation>
    <scope>NUCLEOTIDE SEQUENCE</scope>
    <source>
        <strain evidence="2">Zg-Y462</strain>
    </source>
</reference>
<keyword evidence="1" id="KW-0472">Membrane</keyword>
<sequence length="84" mass="9133">MIKRVFWMSIGVAIGVIAVRRVSETKTNLKQAGINRAVDTAADAVQSFAEALREGMSQREGDLRAALGLDTPDSAVDSMRTVRR</sequence>
<evidence type="ECO:0000313" key="3">
    <source>
        <dbReference type="Proteomes" id="UP001155145"/>
    </source>
</evidence>
<dbReference type="EMBL" id="JAJFZT010000001">
    <property type="protein sequence ID" value="MCC3271365.1"/>
    <property type="molecule type" value="Genomic_DNA"/>
</dbReference>